<evidence type="ECO:0000256" key="4">
    <source>
        <dbReference type="ARBA" id="ARBA00022692"/>
    </source>
</evidence>
<dbReference type="EMBL" id="CP036281">
    <property type="protein sequence ID" value="QDU80452.1"/>
    <property type="molecule type" value="Genomic_DNA"/>
</dbReference>
<feature type="transmembrane region" description="Helical" evidence="9">
    <location>
        <begin position="23"/>
        <end position="45"/>
    </location>
</feature>
<dbReference type="InterPro" id="IPR000515">
    <property type="entry name" value="MetI-like"/>
</dbReference>
<keyword evidence="6" id="KW-0764">Sulfate transport</keyword>
<dbReference type="GO" id="GO:0015419">
    <property type="term" value="F:ABC-type sulfate transporter activity"/>
    <property type="evidence" value="ECO:0007669"/>
    <property type="project" value="InterPro"/>
</dbReference>
<dbReference type="CDD" id="cd06261">
    <property type="entry name" value="TM_PBP2"/>
    <property type="match status" value="1"/>
</dbReference>
<evidence type="ECO:0000256" key="7">
    <source>
        <dbReference type="ARBA" id="ARBA00023136"/>
    </source>
</evidence>
<dbReference type="InterPro" id="IPR005667">
    <property type="entry name" value="Sulph_transpt2"/>
</dbReference>
<dbReference type="GO" id="GO:0005886">
    <property type="term" value="C:plasma membrane"/>
    <property type="evidence" value="ECO:0007669"/>
    <property type="project" value="UniProtKB-SubCell"/>
</dbReference>
<feature type="transmembrane region" description="Helical" evidence="9">
    <location>
        <begin position="271"/>
        <end position="293"/>
    </location>
</feature>
<feature type="domain" description="ABC transmembrane type-1" evidence="10">
    <location>
        <begin position="91"/>
        <end position="289"/>
    </location>
</feature>
<proteinExistence type="inferred from homology"/>
<dbReference type="Pfam" id="PF00528">
    <property type="entry name" value="BPD_transp_1"/>
    <property type="match status" value="1"/>
</dbReference>
<protein>
    <submittedName>
        <fullName evidence="11">Sulfate transport system permease protein CysW</fullName>
    </submittedName>
</protein>
<comment type="subunit">
    <text evidence="2">The complex is composed of two ATP-binding proteins (CysA), two transmembrane proteins (CysT and CysW) and a solute-binding protein (CysP).</text>
</comment>
<keyword evidence="7 9" id="KW-0472">Membrane</keyword>
<dbReference type="OrthoDB" id="9795403at2"/>
<comment type="similarity">
    <text evidence="9">Belongs to the binding-protein-dependent transport system permease family.</text>
</comment>
<dbReference type="Gene3D" id="1.10.3720.10">
    <property type="entry name" value="MetI-like"/>
    <property type="match status" value="1"/>
</dbReference>
<evidence type="ECO:0000256" key="1">
    <source>
        <dbReference type="ARBA" id="ARBA00004651"/>
    </source>
</evidence>
<keyword evidence="4 9" id="KW-0812">Transmembrane</keyword>
<evidence type="ECO:0000256" key="9">
    <source>
        <dbReference type="RuleBase" id="RU363032"/>
    </source>
</evidence>
<dbReference type="InterPro" id="IPR035906">
    <property type="entry name" value="MetI-like_sf"/>
</dbReference>
<dbReference type="KEGG" id="plon:Pla110_21820"/>
<dbReference type="Proteomes" id="UP000317178">
    <property type="component" value="Chromosome"/>
</dbReference>
<dbReference type="AlphaFoldDB" id="A0A518CMK5"/>
<evidence type="ECO:0000313" key="12">
    <source>
        <dbReference type="Proteomes" id="UP000317178"/>
    </source>
</evidence>
<keyword evidence="5 9" id="KW-1133">Transmembrane helix</keyword>
<dbReference type="SUPFAM" id="SSF161098">
    <property type="entry name" value="MetI-like"/>
    <property type="match status" value="1"/>
</dbReference>
<feature type="transmembrane region" description="Helical" evidence="9">
    <location>
        <begin position="158"/>
        <end position="182"/>
    </location>
</feature>
<keyword evidence="3 9" id="KW-0813">Transport</keyword>
<feature type="transmembrane region" description="Helical" evidence="9">
    <location>
        <begin position="129"/>
        <end position="152"/>
    </location>
</feature>
<gene>
    <name evidence="11" type="primary">cysW</name>
    <name evidence="11" type="ORF">Pla110_21820</name>
</gene>
<feature type="transmembrane region" description="Helical" evidence="9">
    <location>
        <begin position="93"/>
        <end position="117"/>
    </location>
</feature>
<evidence type="ECO:0000256" key="2">
    <source>
        <dbReference type="ARBA" id="ARBA00011779"/>
    </source>
</evidence>
<comment type="subcellular location">
    <subcellularLocation>
        <location evidence="1 9">Cell membrane</location>
        <topology evidence="1 9">Multi-pass membrane protein</topology>
    </subcellularLocation>
</comment>
<keyword evidence="12" id="KW-1185">Reference proteome</keyword>
<name>A0A518CMK5_9PLAN</name>
<accession>A0A518CMK5</accession>
<evidence type="ECO:0000256" key="3">
    <source>
        <dbReference type="ARBA" id="ARBA00022448"/>
    </source>
</evidence>
<comment type="function">
    <text evidence="8">Part of the ABC transporter complex CysAWTP (TC 3.A.1.6.1) involved in sulfate/thiosulfate import. Probably responsible for the translocation of the substrate across the membrane.</text>
</comment>
<evidence type="ECO:0000259" key="10">
    <source>
        <dbReference type="PROSITE" id="PS50928"/>
    </source>
</evidence>
<organism evidence="11 12">
    <name type="scientific">Polystyrenella longa</name>
    <dbReference type="NCBI Taxonomy" id="2528007"/>
    <lineage>
        <taxon>Bacteria</taxon>
        <taxon>Pseudomonadati</taxon>
        <taxon>Planctomycetota</taxon>
        <taxon>Planctomycetia</taxon>
        <taxon>Planctomycetales</taxon>
        <taxon>Planctomycetaceae</taxon>
        <taxon>Polystyrenella</taxon>
    </lineage>
</organism>
<evidence type="ECO:0000313" key="11">
    <source>
        <dbReference type="EMBL" id="QDU80452.1"/>
    </source>
</evidence>
<dbReference type="PROSITE" id="PS50928">
    <property type="entry name" value="ABC_TM1"/>
    <property type="match status" value="1"/>
</dbReference>
<dbReference type="PANTHER" id="PTHR30406">
    <property type="entry name" value="SULFATE TRANSPORT SYSTEM PERMEASE PROTEIN"/>
    <property type="match status" value="1"/>
</dbReference>
<sequence length="299" mass="33155">MPDTSQNITPTIVKRKHRVGSDVVFYIVMAGIGLMYIGFLISMLAGDIGYLARSDEANQLMQNWPDWLKPIGRPLVSMARLLEQPEIQYSVKLTLISCLMSSILSVLVAIPIGYLFSRYNFYGKTILEAILYVPIVLPPLVLGISLLVLFQFQPFKQFAPYFVFQIPGVVLAQFMVAAAFSIQMMRATFDQINPRLEQVALTLGCNERQAFSRVCLPQAWHGILTAGTLAWARALGEFGPLLVFAGTTRNKTEVMSVSVFLELSLGRLNDAVAVSLMMVFLAVGVLVLTRIFGLRNPAI</sequence>
<reference evidence="11 12" key="1">
    <citation type="submission" date="2019-02" db="EMBL/GenBank/DDBJ databases">
        <title>Deep-cultivation of Planctomycetes and their phenomic and genomic characterization uncovers novel biology.</title>
        <authorList>
            <person name="Wiegand S."/>
            <person name="Jogler M."/>
            <person name="Boedeker C."/>
            <person name="Pinto D."/>
            <person name="Vollmers J."/>
            <person name="Rivas-Marin E."/>
            <person name="Kohn T."/>
            <person name="Peeters S.H."/>
            <person name="Heuer A."/>
            <person name="Rast P."/>
            <person name="Oberbeckmann S."/>
            <person name="Bunk B."/>
            <person name="Jeske O."/>
            <person name="Meyerdierks A."/>
            <person name="Storesund J.E."/>
            <person name="Kallscheuer N."/>
            <person name="Luecker S."/>
            <person name="Lage O.M."/>
            <person name="Pohl T."/>
            <person name="Merkel B.J."/>
            <person name="Hornburger P."/>
            <person name="Mueller R.-W."/>
            <person name="Bruemmer F."/>
            <person name="Labrenz M."/>
            <person name="Spormann A.M."/>
            <person name="Op den Camp H."/>
            <person name="Overmann J."/>
            <person name="Amann R."/>
            <person name="Jetten M.S.M."/>
            <person name="Mascher T."/>
            <person name="Medema M.H."/>
            <person name="Devos D.P."/>
            <person name="Kaster A.-K."/>
            <person name="Ovreas L."/>
            <person name="Rohde M."/>
            <person name="Galperin M.Y."/>
            <person name="Jogler C."/>
        </authorList>
    </citation>
    <scope>NUCLEOTIDE SEQUENCE [LARGE SCALE GENOMIC DNA]</scope>
    <source>
        <strain evidence="11 12">Pla110</strain>
    </source>
</reference>
<dbReference type="PANTHER" id="PTHR30406:SF8">
    <property type="entry name" value="SULFATE TRANSPORT SYSTEM PERMEASE PROTEIN CYST"/>
    <property type="match status" value="1"/>
</dbReference>
<evidence type="ECO:0000256" key="6">
    <source>
        <dbReference type="ARBA" id="ARBA00023032"/>
    </source>
</evidence>
<evidence type="ECO:0000256" key="5">
    <source>
        <dbReference type="ARBA" id="ARBA00022989"/>
    </source>
</evidence>
<evidence type="ECO:0000256" key="8">
    <source>
        <dbReference type="ARBA" id="ARBA00025323"/>
    </source>
</evidence>